<dbReference type="Proteomes" id="UP000235145">
    <property type="component" value="Unassembled WGS sequence"/>
</dbReference>
<sequence>MRHERLLMWLLVMVGMAWLSPNGAVIDCELQLVRVCTPRGGELVIQGCAGYIAYVMDTWDKGKVTIDDVLVVREYPDGFPEDLPGIPLEKQVEFRIDLVPGAAPIAKAPYQLDPPKMQELSTQLQELLDKGFIRPSSSPWGAPILFVKKKDGSHRMCIDYRELNKVRDDDMQKTAFRTRYGHYEFVVMPFGLTNAPAAFVDLMNRMCMPMLDRSVIVFIDGILVYSKTQEQHEEHLREVLETLRRERLYAKFSNQDRVRDAVGDSEQKETGIAIGSSRIEERRKRVKNPEELGELGAYSPSTNTPLVPPFDDLGSALRKNKDKSVKDTNLPKKSPFKDLKSVFGKKKGKKVGDSSNQKSVESKIDNFEENPIPKETEYESEYKEERDLEGKLTNTMANIDEVPMGEWKKRMRDDTGPGLMQPAIPATSNFELKGHILAQLKEIPFYGKDHEDTYKYLDEVNDIADYVNVHNVSHDTVLLCMLPVTFKGAAKDRLKSLPLGSITTCAKMREEFIDQFFPPSKIAKLKKVIANFEQQAGEQLLDSQGPLTKKAPLVIKELIEEFSKHSREYHNPRNDSTRGMVNAISDDMATMMAKLESMDRIMTKMDQSIHAIRVGCENLRGPHLTKDCDLDENGNWKVQVCYSSEELVQEKKLELEDMLTRFVAASEKRHNDINATIKEQQSMHKEHQIMMRDQQDLLRNQQASILNIEKQLGQLAQHVNQRMSGELPRSITIPCQFGILVTTYALAALGASINIMPYSFFKKLNLPELKPIQMTIHLADKMVIHPKGFCEDLLIKVDKSLFPVDFVVLDMEEDPKVLISLRRQFLNTACTIVDMRESTLKLRVRHDSKKIALWEENNSKQSTTSLDEEFDAQRDLRELEKPLEGNEDNEHLSNFEETNLTFNEKNLKYEEAIQVDKKEWLEDEKGITDLKNKEPNSSIRLHTNNQEVKEDKLTIRTKPRALVSTSFEVFTLKTPDSQVYEESKVESKTPSDGRMISGSVIEKDKSKGGRMGQQKEKERTRIVMRGKGTKRFRSYLDCYVAIAISNPSCIDFRKLRVTNVTPLMVHKHQEQEDEEEKRRRLPKNVWKP</sequence>
<keyword evidence="2" id="KW-0732">Signal</keyword>
<comment type="caution">
    <text evidence="4">The sequence shown here is derived from an EMBL/GenBank/DDBJ whole genome shotgun (WGS) entry which is preliminary data.</text>
</comment>
<dbReference type="EMBL" id="NBSK02000005">
    <property type="protein sequence ID" value="KAJ0205103.1"/>
    <property type="molecule type" value="Genomic_DNA"/>
</dbReference>
<accession>A0A9R1VI32</accession>
<dbReference type="InterPro" id="IPR053134">
    <property type="entry name" value="RNA-dir_DNA_polymerase"/>
</dbReference>
<dbReference type="Gene3D" id="3.10.10.10">
    <property type="entry name" value="HIV Type 1 Reverse Transcriptase, subunit A, domain 1"/>
    <property type="match status" value="1"/>
</dbReference>
<feature type="domain" description="Reverse transcriptase" evidence="3">
    <location>
        <begin position="172"/>
        <end position="249"/>
    </location>
</feature>
<feature type="compositionally biased region" description="Basic and acidic residues" evidence="1">
    <location>
        <begin position="260"/>
        <end position="269"/>
    </location>
</feature>
<evidence type="ECO:0000259" key="3">
    <source>
        <dbReference type="Pfam" id="PF00078"/>
    </source>
</evidence>
<gene>
    <name evidence="4" type="ORF">LSAT_V11C500241070</name>
</gene>
<dbReference type="CDD" id="cd00303">
    <property type="entry name" value="retropepsin_like"/>
    <property type="match status" value="1"/>
</dbReference>
<dbReference type="SUPFAM" id="SSF56672">
    <property type="entry name" value="DNA/RNA polymerases"/>
    <property type="match status" value="1"/>
</dbReference>
<dbReference type="CDD" id="cd01647">
    <property type="entry name" value="RT_LTR"/>
    <property type="match status" value="1"/>
</dbReference>
<organism evidence="4 5">
    <name type="scientific">Lactuca sativa</name>
    <name type="common">Garden lettuce</name>
    <dbReference type="NCBI Taxonomy" id="4236"/>
    <lineage>
        <taxon>Eukaryota</taxon>
        <taxon>Viridiplantae</taxon>
        <taxon>Streptophyta</taxon>
        <taxon>Embryophyta</taxon>
        <taxon>Tracheophyta</taxon>
        <taxon>Spermatophyta</taxon>
        <taxon>Magnoliopsida</taxon>
        <taxon>eudicotyledons</taxon>
        <taxon>Gunneridae</taxon>
        <taxon>Pentapetalae</taxon>
        <taxon>asterids</taxon>
        <taxon>campanulids</taxon>
        <taxon>Asterales</taxon>
        <taxon>Asteraceae</taxon>
        <taxon>Cichorioideae</taxon>
        <taxon>Cichorieae</taxon>
        <taxon>Lactucinae</taxon>
        <taxon>Lactuca</taxon>
    </lineage>
</organism>
<dbReference type="Gene3D" id="2.40.70.10">
    <property type="entry name" value="Acid Proteases"/>
    <property type="match status" value="1"/>
</dbReference>
<name>A0A9R1VI32_LACSA</name>
<dbReference type="PANTHER" id="PTHR24559">
    <property type="entry name" value="TRANSPOSON TY3-I GAG-POL POLYPROTEIN"/>
    <property type="match status" value="1"/>
</dbReference>
<feature type="compositionally biased region" description="Basic and acidic residues" evidence="1">
    <location>
        <begin position="322"/>
        <end position="340"/>
    </location>
</feature>
<keyword evidence="5" id="KW-1185">Reference proteome</keyword>
<feature type="signal peptide" evidence="2">
    <location>
        <begin position="1"/>
        <end position="19"/>
    </location>
</feature>
<feature type="compositionally biased region" description="Basic and acidic residues" evidence="1">
    <location>
        <begin position="278"/>
        <end position="290"/>
    </location>
</feature>
<evidence type="ECO:0000313" key="4">
    <source>
        <dbReference type="EMBL" id="KAJ0205103.1"/>
    </source>
</evidence>
<dbReference type="PANTHER" id="PTHR24559:SF456">
    <property type="entry name" value="NUCLEOTIDYLTRANSFERASE, RIBONUCLEASE H"/>
    <property type="match status" value="1"/>
</dbReference>
<proteinExistence type="predicted"/>
<feature type="chain" id="PRO_5040506828" description="Reverse transcriptase domain-containing protein" evidence="2">
    <location>
        <begin position="20"/>
        <end position="1088"/>
    </location>
</feature>
<evidence type="ECO:0000256" key="2">
    <source>
        <dbReference type="SAM" id="SignalP"/>
    </source>
</evidence>
<evidence type="ECO:0000256" key="1">
    <source>
        <dbReference type="SAM" id="MobiDB-lite"/>
    </source>
</evidence>
<dbReference type="InterPro" id="IPR000477">
    <property type="entry name" value="RT_dom"/>
</dbReference>
<evidence type="ECO:0000313" key="5">
    <source>
        <dbReference type="Proteomes" id="UP000235145"/>
    </source>
</evidence>
<feature type="region of interest" description="Disordered" evidence="1">
    <location>
        <begin position="1066"/>
        <end position="1088"/>
    </location>
</feature>
<dbReference type="InterPro" id="IPR021109">
    <property type="entry name" value="Peptidase_aspartic_dom_sf"/>
</dbReference>
<dbReference type="InterPro" id="IPR043502">
    <property type="entry name" value="DNA/RNA_pol_sf"/>
</dbReference>
<dbReference type="Pfam" id="PF00078">
    <property type="entry name" value="RVT_1"/>
    <property type="match status" value="1"/>
</dbReference>
<reference evidence="4 5" key="1">
    <citation type="journal article" date="2017" name="Nat. Commun.">
        <title>Genome assembly with in vitro proximity ligation data and whole-genome triplication in lettuce.</title>
        <authorList>
            <person name="Reyes-Chin-Wo S."/>
            <person name="Wang Z."/>
            <person name="Yang X."/>
            <person name="Kozik A."/>
            <person name="Arikit S."/>
            <person name="Song C."/>
            <person name="Xia L."/>
            <person name="Froenicke L."/>
            <person name="Lavelle D.O."/>
            <person name="Truco M.J."/>
            <person name="Xia R."/>
            <person name="Zhu S."/>
            <person name="Xu C."/>
            <person name="Xu H."/>
            <person name="Xu X."/>
            <person name="Cox K."/>
            <person name="Korf I."/>
            <person name="Meyers B.C."/>
            <person name="Michelmore R.W."/>
        </authorList>
    </citation>
    <scope>NUCLEOTIDE SEQUENCE [LARGE SCALE GENOMIC DNA]</scope>
    <source>
        <strain evidence="5">cv. Salinas</strain>
        <tissue evidence="4">Seedlings</tissue>
    </source>
</reference>
<dbReference type="AlphaFoldDB" id="A0A9R1VI32"/>
<feature type="region of interest" description="Disordered" evidence="1">
    <location>
        <begin position="260"/>
        <end position="361"/>
    </location>
</feature>
<protein>
    <recommendedName>
        <fullName evidence="3">Reverse transcriptase domain-containing protein</fullName>
    </recommendedName>
</protein>
<dbReference type="FunFam" id="3.10.10.10:FF:000002">
    <property type="entry name" value="Retrovirus-related Pol polyprotein from transposon 17.6-like protein"/>
    <property type="match status" value="1"/>
</dbReference>